<gene>
    <name evidence="1" type="ORF">PSYMO_39935</name>
</gene>
<proteinExistence type="predicted"/>
<reference evidence="1 2" key="1">
    <citation type="journal article" date="2011" name="PLoS Pathog.">
        <title>Dynamic evolution of pathogenicity revealed by sequencing and comparative genomics of 19 Pseudomonas syringae isolates.</title>
        <authorList>
            <person name="Baltrus D.A."/>
            <person name="Nishimura M.T."/>
            <person name="Romanchuk A."/>
            <person name="Chang J.H."/>
            <person name="Mukhtar M.S."/>
            <person name="Cherkis K."/>
            <person name="Roach J."/>
            <person name="Grant S.R."/>
            <person name="Jones C.D."/>
            <person name="Dangl J.L."/>
        </authorList>
    </citation>
    <scope>NUCLEOTIDE SEQUENCE [LARGE SCALE GENOMIC DNA]</scope>
    <source>
        <strain evidence="1 2">301020</strain>
    </source>
</reference>
<dbReference type="EMBL" id="AEAG01003370">
    <property type="protein sequence ID" value="EGH27335.1"/>
    <property type="molecule type" value="Genomic_DNA"/>
</dbReference>
<organism evidence="1 2">
    <name type="scientific">Pseudomonas amygdali pv. mori str. 301020</name>
    <dbReference type="NCBI Taxonomy" id="629261"/>
    <lineage>
        <taxon>Bacteria</taxon>
        <taxon>Pseudomonadati</taxon>
        <taxon>Pseudomonadota</taxon>
        <taxon>Gammaproteobacteria</taxon>
        <taxon>Pseudomonadales</taxon>
        <taxon>Pseudomonadaceae</taxon>
        <taxon>Pseudomonas</taxon>
        <taxon>Pseudomonas amygdali</taxon>
    </lineage>
</organism>
<name>A0A656GPE6_PSEA0</name>
<accession>A0A656GPE6</accession>
<evidence type="ECO:0000313" key="2">
    <source>
        <dbReference type="Proteomes" id="UP000003465"/>
    </source>
</evidence>
<dbReference type="AlphaFoldDB" id="A0A656GPE6"/>
<sequence>MADFNTTWFTLQDKNLTQRLVVQGRNHDAATGRLSGSIHHNQAVMKNLRTLHAGGRGAMEQRTDLRGRFRLNSEVLFVGRAAGIANQGCVMAKTVT</sequence>
<dbReference type="Proteomes" id="UP000003465">
    <property type="component" value="Unassembled WGS sequence"/>
</dbReference>
<protein>
    <submittedName>
        <fullName evidence="1">Uncharacterized protein</fullName>
    </submittedName>
</protein>
<comment type="caution">
    <text evidence="1">The sequence shown here is derived from an EMBL/GenBank/DDBJ whole genome shotgun (WGS) entry which is preliminary data.</text>
</comment>
<evidence type="ECO:0000313" key="1">
    <source>
        <dbReference type="EMBL" id="EGH27335.1"/>
    </source>
</evidence>